<evidence type="ECO:0000256" key="4">
    <source>
        <dbReference type="ARBA" id="ARBA00023136"/>
    </source>
</evidence>
<reference evidence="7" key="1">
    <citation type="submission" date="2019-08" db="EMBL/GenBank/DDBJ databases">
        <title>The improved chromosome-level genome for the pearl oyster Pinctada fucata martensii using PacBio sequencing and Hi-C.</title>
        <authorList>
            <person name="Zheng Z."/>
        </authorList>
    </citation>
    <scope>NUCLEOTIDE SEQUENCE</scope>
    <source>
        <strain evidence="7">ZZ-2019</strain>
        <tissue evidence="7">Adductor muscle</tissue>
    </source>
</reference>
<evidence type="ECO:0000256" key="2">
    <source>
        <dbReference type="ARBA" id="ARBA00022692"/>
    </source>
</evidence>
<dbReference type="GO" id="GO:0005506">
    <property type="term" value="F:iron ion binding"/>
    <property type="evidence" value="ECO:0007669"/>
    <property type="project" value="InterPro"/>
</dbReference>
<feature type="transmembrane region" description="Helical" evidence="5">
    <location>
        <begin position="6"/>
        <end position="25"/>
    </location>
</feature>
<organism evidence="7 8">
    <name type="scientific">Pinctada imbricata</name>
    <name type="common">Atlantic pearl-oyster</name>
    <name type="synonym">Pinctada martensii</name>
    <dbReference type="NCBI Taxonomy" id="66713"/>
    <lineage>
        <taxon>Eukaryota</taxon>
        <taxon>Metazoa</taxon>
        <taxon>Spiralia</taxon>
        <taxon>Lophotrochozoa</taxon>
        <taxon>Mollusca</taxon>
        <taxon>Bivalvia</taxon>
        <taxon>Autobranchia</taxon>
        <taxon>Pteriomorphia</taxon>
        <taxon>Pterioida</taxon>
        <taxon>Pterioidea</taxon>
        <taxon>Pteriidae</taxon>
        <taxon>Pinctada</taxon>
    </lineage>
</organism>
<gene>
    <name evidence="7" type="ORF">FSP39_007604</name>
</gene>
<protein>
    <recommendedName>
        <fullName evidence="6">Fatty acid hydroxylase domain-containing protein</fullName>
    </recommendedName>
</protein>
<evidence type="ECO:0000313" key="8">
    <source>
        <dbReference type="Proteomes" id="UP001186944"/>
    </source>
</evidence>
<keyword evidence="8" id="KW-1185">Reference proteome</keyword>
<feature type="transmembrane region" description="Helical" evidence="5">
    <location>
        <begin position="92"/>
        <end position="109"/>
    </location>
</feature>
<dbReference type="PANTHER" id="PTHR11863">
    <property type="entry name" value="STEROL DESATURASE"/>
    <property type="match status" value="1"/>
</dbReference>
<evidence type="ECO:0000259" key="6">
    <source>
        <dbReference type="Pfam" id="PF04116"/>
    </source>
</evidence>
<comment type="subcellular location">
    <subcellularLocation>
        <location evidence="1">Membrane</location>
    </subcellularLocation>
</comment>
<dbReference type="Pfam" id="PF04116">
    <property type="entry name" value="FA_hydroxylase"/>
    <property type="match status" value="1"/>
</dbReference>
<dbReference type="GO" id="GO:0016491">
    <property type="term" value="F:oxidoreductase activity"/>
    <property type="evidence" value="ECO:0007669"/>
    <property type="project" value="InterPro"/>
</dbReference>
<keyword evidence="2 5" id="KW-0812">Transmembrane</keyword>
<feature type="transmembrane region" description="Helical" evidence="5">
    <location>
        <begin position="56"/>
        <end position="72"/>
    </location>
</feature>
<dbReference type="Proteomes" id="UP001186944">
    <property type="component" value="Unassembled WGS sequence"/>
</dbReference>
<dbReference type="GO" id="GO:0008610">
    <property type="term" value="P:lipid biosynthetic process"/>
    <property type="evidence" value="ECO:0007669"/>
    <property type="project" value="InterPro"/>
</dbReference>
<dbReference type="AlphaFoldDB" id="A0AA88YHT1"/>
<dbReference type="EMBL" id="VSWD01000006">
    <property type="protein sequence ID" value="KAK3099658.1"/>
    <property type="molecule type" value="Genomic_DNA"/>
</dbReference>
<dbReference type="GO" id="GO:0016020">
    <property type="term" value="C:membrane"/>
    <property type="evidence" value="ECO:0007669"/>
    <property type="project" value="UniProtKB-SubCell"/>
</dbReference>
<keyword evidence="3 5" id="KW-1133">Transmembrane helix</keyword>
<evidence type="ECO:0000256" key="5">
    <source>
        <dbReference type="SAM" id="Phobius"/>
    </source>
</evidence>
<accession>A0AA88YHT1</accession>
<sequence>ITGTFVVTMSVFWVANFWLILIDVTGKPASIIKYRVQDDNDKPVDKDKLKRALKQVVFNQVIIGLPFIYVMYKVMKYRGCDFTGELPSFQWVLLEIAVYALVEELGFYYSHRLLHHPRVYKYIHKQHHEWTAPIGIISLYAHPVEHLVSNLIPPALGPILMGSHLATAWLWFALALLSTTVSHSGYHFPLLPSPEAHDYHHLKFTNNFGVLGVLDRLHGTDAQFRASKMYDRHILLLSLTPVTEQFPKVPATKEGKKD</sequence>
<evidence type="ECO:0000313" key="7">
    <source>
        <dbReference type="EMBL" id="KAK3099658.1"/>
    </source>
</evidence>
<keyword evidence="4 5" id="KW-0472">Membrane</keyword>
<feature type="non-terminal residue" evidence="7">
    <location>
        <position position="1"/>
    </location>
</feature>
<evidence type="ECO:0000256" key="3">
    <source>
        <dbReference type="ARBA" id="ARBA00022989"/>
    </source>
</evidence>
<comment type="caution">
    <text evidence="7">The sequence shown here is derived from an EMBL/GenBank/DDBJ whole genome shotgun (WGS) entry which is preliminary data.</text>
</comment>
<evidence type="ECO:0000256" key="1">
    <source>
        <dbReference type="ARBA" id="ARBA00004370"/>
    </source>
</evidence>
<feature type="domain" description="Fatty acid hydroxylase" evidence="6">
    <location>
        <begin position="97"/>
        <end position="220"/>
    </location>
</feature>
<dbReference type="InterPro" id="IPR050307">
    <property type="entry name" value="Sterol_Desaturase_Related"/>
</dbReference>
<proteinExistence type="predicted"/>
<dbReference type="InterPro" id="IPR006694">
    <property type="entry name" value="Fatty_acid_hydroxylase"/>
</dbReference>
<name>A0AA88YHT1_PINIB</name>